<proteinExistence type="predicted"/>
<dbReference type="Proteomes" id="UP000032142">
    <property type="component" value="Unassembled WGS sequence"/>
</dbReference>
<dbReference type="AlphaFoldDB" id="A0A0B0NWM6"/>
<organism evidence="1 2">
    <name type="scientific">Gossypium arboreum</name>
    <name type="common">Tree cotton</name>
    <name type="synonym">Gossypium nanking</name>
    <dbReference type="NCBI Taxonomy" id="29729"/>
    <lineage>
        <taxon>Eukaryota</taxon>
        <taxon>Viridiplantae</taxon>
        <taxon>Streptophyta</taxon>
        <taxon>Embryophyta</taxon>
        <taxon>Tracheophyta</taxon>
        <taxon>Spermatophyta</taxon>
        <taxon>Magnoliopsida</taxon>
        <taxon>eudicotyledons</taxon>
        <taxon>Gunneridae</taxon>
        <taxon>Pentapetalae</taxon>
        <taxon>rosids</taxon>
        <taxon>malvids</taxon>
        <taxon>Malvales</taxon>
        <taxon>Malvaceae</taxon>
        <taxon>Malvoideae</taxon>
        <taxon>Gossypium</taxon>
    </lineage>
</organism>
<name>A0A0B0NWM6_GOSAR</name>
<dbReference type="EMBL" id="KN407784">
    <property type="protein sequence ID" value="KHG17220.1"/>
    <property type="molecule type" value="Genomic_DNA"/>
</dbReference>
<accession>A0A0B0NWM6</accession>
<protein>
    <submittedName>
        <fullName evidence="1">Uncharacterized protein</fullName>
    </submittedName>
</protein>
<reference evidence="2" key="1">
    <citation type="submission" date="2014-09" db="EMBL/GenBank/DDBJ databases">
        <authorList>
            <person name="Mudge J."/>
            <person name="Ramaraj T."/>
            <person name="Lindquist I.E."/>
            <person name="Bharti A.K."/>
            <person name="Sundararajan A."/>
            <person name="Cameron C.T."/>
            <person name="Woodward J.E."/>
            <person name="May G.D."/>
            <person name="Brubaker C."/>
            <person name="Broadhvest J."/>
            <person name="Wilkins T.A."/>
        </authorList>
    </citation>
    <scope>NUCLEOTIDE SEQUENCE</scope>
    <source>
        <strain evidence="2">cv. AKA8401</strain>
    </source>
</reference>
<evidence type="ECO:0000313" key="1">
    <source>
        <dbReference type="EMBL" id="KHG17220.1"/>
    </source>
</evidence>
<evidence type="ECO:0000313" key="2">
    <source>
        <dbReference type="Proteomes" id="UP000032142"/>
    </source>
</evidence>
<keyword evidence="2" id="KW-1185">Reference proteome</keyword>
<gene>
    <name evidence="1" type="ORF">F383_21849</name>
</gene>
<sequence>MRDIEATVSTGIVEDCQYTIKPCFGTFEMFDPIGVASWLFKWPIFVHTGREIGVCLSRV</sequence>